<dbReference type="InterPro" id="IPR003764">
    <property type="entry name" value="GlcNAc_6-P_deAcase"/>
</dbReference>
<protein>
    <submittedName>
        <fullName evidence="6">Unannotated protein</fullName>
    </submittedName>
</protein>
<comment type="similarity">
    <text evidence="1">Belongs to the metallo-dependent hydrolases superfamily. NagA family.</text>
</comment>
<sequence>MKTHIHAAQALIDGEIRKNICIKVSQGLISAITPDCSEVADRRVSGTLIPGFVDIHCHGGSGFYFSDTDATNIEKARQVHQERGTTTLIASLVTQPIGVLEEEIQRLVPLVQSGLFAGIHLEGPYLSEARCGAHQPELLRDPDIDELSALIDSGFGTIVMVTLAPELPGGIEAVKYLISRGVKVALGHSQASAAITEEAISAGATLITHFSNGMPKLIDAAGTIAAVALADGKIPLEIILDGTHVSDATLEAVKSSGKNRIILITDAISAAGSNDGDYQIGSLEVKVEQNIARLVSNGSLAGSTLTMDKAFKNLLDSGSSLAEAVHAASTLPAQTLGLNDVGSISVGKKAHLLELKENNHITLIGI</sequence>
<dbReference type="SUPFAM" id="SSF51556">
    <property type="entry name" value="Metallo-dependent hydrolases"/>
    <property type="match status" value="1"/>
</dbReference>
<feature type="domain" description="Amidohydrolase-related" evidence="5">
    <location>
        <begin position="47"/>
        <end position="353"/>
    </location>
</feature>
<dbReference type="InterPro" id="IPR032466">
    <property type="entry name" value="Metal_Hydrolase"/>
</dbReference>
<dbReference type="Gene3D" id="2.30.40.10">
    <property type="entry name" value="Urease, subunit C, domain 1"/>
    <property type="match status" value="1"/>
</dbReference>
<keyword evidence="4" id="KW-0119">Carbohydrate metabolism</keyword>
<evidence type="ECO:0000259" key="5">
    <source>
        <dbReference type="Pfam" id="PF01979"/>
    </source>
</evidence>
<dbReference type="Gene3D" id="3.20.20.140">
    <property type="entry name" value="Metal-dependent hydrolases"/>
    <property type="match status" value="1"/>
</dbReference>
<reference evidence="6" key="1">
    <citation type="submission" date="2020-05" db="EMBL/GenBank/DDBJ databases">
        <authorList>
            <person name="Chiriac C."/>
            <person name="Salcher M."/>
            <person name="Ghai R."/>
            <person name="Kavagutti S V."/>
        </authorList>
    </citation>
    <scope>NUCLEOTIDE SEQUENCE</scope>
</reference>
<dbReference type="GO" id="GO:0046872">
    <property type="term" value="F:metal ion binding"/>
    <property type="evidence" value="ECO:0007669"/>
    <property type="project" value="UniProtKB-KW"/>
</dbReference>
<dbReference type="PANTHER" id="PTHR11113:SF14">
    <property type="entry name" value="N-ACETYLGLUCOSAMINE-6-PHOSPHATE DEACETYLASE"/>
    <property type="match status" value="1"/>
</dbReference>
<keyword evidence="2" id="KW-0479">Metal-binding</keyword>
<name>A0A6J6BJU0_9ZZZZ</name>
<evidence type="ECO:0000256" key="4">
    <source>
        <dbReference type="ARBA" id="ARBA00023277"/>
    </source>
</evidence>
<evidence type="ECO:0000256" key="1">
    <source>
        <dbReference type="ARBA" id="ARBA00010716"/>
    </source>
</evidence>
<proteinExistence type="inferred from homology"/>
<dbReference type="PANTHER" id="PTHR11113">
    <property type="entry name" value="N-ACETYLGLUCOSAMINE-6-PHOSPHATE DEACETYLASE"/>
    <property type="match status" value="1"/>
</dbReference>
<keyword evidence="3" id="KW-0378">Hydrolase</keyword>
<evidence type="ECO:0000313" key="7">
    <source>
        <dbReference type="EMBL" id="CAB4618379.1"/>
    </source>
</evidence>
<dbReference type="EMBL" id="CAEZVG010000006">
    <property type="protein sequence ID" value="CAB4618379.1"/>
    <property type="molecule type" value="Genomic_DNA"/>
</dbReference>
<evidence type="ECO:0000313" key="6">
    <source>
        <dbReference type="EMBL" id="CAB4538669.1"/>
    </source>
</evidence>
<dbReference type="AlphaFoldDB" id="A0A6J6BJU0"/>
<dbReference type="GO" id="GO:0006046">
    <property type="term" value="P:N-acetylglucosamine catabolic process"/>
    <property type="evidence" value="ECO:0007669"/>
    <property type="project" value="TreeGrafter"/>
</dbReference>
<gene>
    <name evidence="6" type="ORF">UFOPK1440_00319</name>
    <name evidence="7" type="ORF">UFOPK1946_00246</name>
</gene>
<dbReference type="PIRSF" id="PIRSF038994">
    <property type="entry name" value="NagA"/>
    <property type="match status" value="1"/>
</dbReference>
<dbReference type="InterPro" id="IPR011059">
    <property type="entry name" value="Metal-dep_hydrolase_composite"/>
</dbReference>
<dbReference type="EMBL" id="CAEZSP010000009">
    <property type="protein sequence ID" value="CAB4538669.1"/>
    <property type="molecule type" value="Genomic_DNA"/>
</dbReference>
<dbReference type="GO" id="GO:0008448">
    <property type="term" value="F:N-acetylglucosamine-6-phosphate deacetylase activity"/>
    <property type="evidence" value="ECO:0007669"/>
    <property type="project" value="InterPro"/>
</dbReference>
<dbReference type="InterPro" id="IPR006680">
    <property type="entry name" value="Amidohydro-rel"/>
</dbReference>
<evidence type="ECO:0000256" key="3">
    <source>
        <dbReference type="ARBA" id="ARBA00022801"/>
    </source>
</evidence>
<accession>A0A6J6BJU0</accession>
<dbReference type="Pfam" id="PF01979">
    <property type="entry name" value="Amidohydro_1"/>
    <property type="match status" value="1"/>
</dbReference>
<evidence type="ECO:0000256" key="2">
    <source>
        <dbReference type="ARBA" id="ARBA00022723"/>
    </source>
</evidence>
<organism evidence="6">
    <name type="scientific">freshwater metagenome</name>
    <dbReference type="NCBI Taxonomy" id="449393"/>
    <lineage>
        <taxon>unclassified sequences</taxon>
        <taxon>metagenomes</taxon>
        <taxon>ecological metagenomes</taxon>
    </lineage>
</organism>